<protein>
    <submittedName>
        <fullName evidence="2">Uncharacterized protein</fullName>
    </submittedName>
</protein>
<dbReference type="AlphaFoldDB" id="A0A699YWW8"/>
<feature type="coiled-coil region" evidence="1">
    <location>
        <begin position="58"/>
        <end position="111"/>
    </location>
</feature>
<keyword evidence="3" id="KW-1185">Reference proteome</keyword>
<dbReference type="EMBL" id="BLLF01000099">
    <property type="protein sequence ID" value="GFH07502.1"/>
    <property type="molecule type" value="Genomic_DNA"/>
</dbReference>
<proteinExistence type="predicted"/>
<gene>
    <name evidence="2" type="ORF">HaLaN_02313</name>
</gene>
<comment type="caution">
    <text evidence="2">The sequence shown here is derived from an EMBL/GenBank/DDBJ whole genome shotgun (WGS) entry which is preliminary data.</text>
</comment>
<evidence type="ECO:0000313" key="2">
    <source>
        <dbReference type="EMBL" id="GFH07502.1"/>
    </source>
</evidence>
<keyword evidence="1" id="KW-0175">Coiled coil</keyword>
<dbReference type="Proteomes" id="UP000485058">
    <property type="component" value="Unassembled WGS sequence"/>
</dbReference>
<evidence type="ECO:0000313" key="3">
    <source>
        <dbReference type="Proteomes" id="UP000485058"/>
    </source>
</evidence>
<name>A0A699YWW8_HAELA</name>
<organism evidence="2 3">
    <name type="scientific">Haematococcus lacustris</name>
    <name type="common">Green alga</name>
    <name type="synonym">Haematococcus pluvialis</name>
    <dbReference type="NCBI Taxonomy" id="44745"/>
    <lineage>
        <taxon>Eukaryota</taxon>
        <taxon>Viridiplantae</taxon>
        <taxon>Chlorophyta</taxon>
        <taxon>core chlorophytes</taxon>
        <taxon>Chlorophyceae</taxon>
        <taxon>CS clade</taxon>
        <taxon>Chlamydomonadales</taxon>
        <taxon>Haematococcaceae</taxon>
        <taxon>Haematococcus</taxon>
    </lineage>
</organism>
<reference evidence="2 3" key="1">
    <citation type="submission" date="2020-02" db="EMBL/GenBank/DDBJ databases">
        <title>Draft genome sequence of Haematococcus lacustris strain NIES-144.</title>
        <authorList>
            <person name="Morimoto D."/>
            <person name="Nakagawa S."/>
            <person name="Yoshida T."/>
            <person name="Sawayama S."/>
        </authorList>
    </citation>
    <scope>NUCLEOTIDE SEQUENCE [LARGE SCALE GENOMIC DNA]</scope>
    <source>
        <strain evidence="2 3">NIES-144</strain>
    </source>
</reference>
<sequence length="220" mass="24541">MLGPSGTALGPPTPVRVFFRAINNSNARQQIYAYFLYSSRMSMPRDVCPEAEHPEVEISKVRAKIVTVEAEILEVKAEIMKVKADPSSQLRPGLEKEKQILREELVELRKKENILLGTKPSGTSPVCNSCTAHASVMLAISTSHAYVTFDGDESFKEYLRNEQCGGLVLVKEGEPKLLVVNSFAQLVPGAIYTTPSGYKEAYSSVEYQRMCQDTHRQQHF</sequence>
<accession>A0A699YWW8</accession>
<evidence type="ECO:0000256" key="1">
    <source>
        <dbReference type="SAM" id="Coils"/>
    </source>
</evidence>